<dbReference type="PANTHER" id="PTHR20974">
    <property type="entry name" value="UPF0585 PROTEIN CG18661"/>
    <property type="match status" value="1"/>
</dbReference>
<name>A0AA88KMU3_NAELO</name>
<sequence>MSFSSNYSEAAERNKEPIRQNSSSRRILEIASGYGQHVSHFARSFPSYEFQPSELTSQSFESIVERCKDLNNVQAPIIVDISQEWEEVINHLKEEGANGLDNSTKFHSIIAINLLHISPWKTTLMLMQNASQLLQDNNEEGGYLFIYGPFNVNHEFTSEGNKNFDEHLKSRCEEWGIRDVQDVEKEANLYGLKLLERISMPANNFTLVFKKMSTSKIE</sequence>
<reference evidence="3 4" key="1">
    <citation type="journal article" date="2018" name="BMC Genomics">
        <title>The genome of Naegleria lovaniensis, the basis for a comparative approach to unravel pathogenicity factors of the human pathogenic amoeba N. fowleri.</title>
        <authorList>
            <person name="Liechti N."/>
            <person name="Schurch N."/>
            <person name="Bruggmann R."/>
            <person name="Wittwer M."/>
        </authorList>
    </citation>
    <scope>NUCLEOTIDE SEQUENCE [LARGE SCALE GENOMIC DNA]</scope>
    <source>
        <strain evidence="3 4">ATCC 30569</strain>
    </source>
</reference>
<accession>A0AA88KMU3</accession>
<evidence type="ECO:0000256" key="2">
    <source>
        <dbReference type="SAM" id="MobiDB-lite"/>
    </source>
</evidence>
<dbReference type="RefSeq" id="XP_044553312.1">
    <property type="nucleotide sequence ID" value="XM_044689805.1"/>
</dbReference>
<comment type="similarity">
    <text evidence="1">Belongs to the UPF0585 family.</text>
</comment>
<dbReference type="GeneID" id="68106333"/>
<dbReference type="EMBL" id="PYSW02000007">
    <property type="protein sequence ID" value="KAG2389320.1"/>
    <property type="molecule type" value="Genomic_DNA"/>
</dbReference>
<feature type="region of interest" description="Disordered" evidence="2">
    <location>
        <begin position="1"/>
        <end position="22"/>
    </location>
</feature>
<keyword evidence="4" id="KW-1185">Reference proteome</keyword>
<gene>
    <name evidence="3" type="ORF">C9374_013880</name>
</gene>
<dbReference type="Proteomes" id="UP000816034">
    <property type="component" value="Unassembled WGS sequence"/>
</dbReference>
<evidence type="ECO:0008006" key="5">
    <source>
        <dbReference type="Google" id="ProtNLM"/>
    </source>
</evidence>
<dbReference type="InterPro" id="IPR029063">
    <property type="entry name" value="SAM-dependent_MTases_sf"/>
</dbReference>
<proteinExistence type="inferred from homology"/>
<comment type="caution">
    <text evidence="3">The sequence shown here is derived from an EMBL/GenBank/DDBJ whole genome shotgun (WGS) entry which is preliminary data.</text>
</comment>
<dbReference type="SUPFAM" id="SSF53335">
    <property type="entry name" value="S-adenosyl-L-methionine-dependent methyltransferases"/>
    <property type="match status" value="1"/>
</dbReference>
<organism evidence="3 4">
    <name type="scientific">Naegleria lovaniensis</name>
    <name type="common">Amoeba</name>
    <dbReference type="NCBI Taxonomy" id="51637"/>
    <lineage>
        <taxon>Eukaryota</taxon>
        <taxon>Discoba</taxon>
        <taxon>Heterolobosea</taxon>
        <taxon>Tetramitia</taxon>
        <taxon>Eutetramitia</taxon>
        <taxon>Vahlkampfiidae</taxon>
        <taxon>Naegleria</taxon>
    </lineage>
</organism>
<evidence type="ECO:0000313" key="3">
    <source>
        <dbReference type="EMBL" id="KAG2389320.1"/>
    </source>
</evidence>
<dbReference type="AlphaFoldDB" id="A0AA88KMU3"/>
<evidence type="ECO:0000313" key="4">
    <source>
        <dbReference type="Proteomes" id="UP000816034"/>
    </source>
</evidence>
<dbReference type="PANTHER" id="PTHR20974:SF0">
    <property type="entry name" value="UPF0585 PROTEIN CG18661"/>
    <property type="match status" value="1"/>
</dbReference>
<evidence type="ECO:0000256" key="1">
    <source>
        <dbReference type="ARBA" id="ARBA00008308"/>
    </source>
</evidence>
<dbReference type="InterPro" id="IPR010342">
    <property type="entry name" value="DUF938"/>
</dbReference>
<dbReference type="Gene3D" id="3.40.50.150">
    <property type="entry name" value="Vaccinia Virus protein VP39"/>
    <property type="match status" value="1"/>
</dbReference>
<protein>
    <recommendedName>
        <fullName evidence="5">DUF938 domain-containing protein</fullName>
    </recommendedName>
</protein>
<dbReference type="Pfam" id="PF06080">
    <property type="entry name" value="DUF938"/>
    <property type="match status" value="1"/>
</dbReference>